<feature type="domain" description="KOW" evidence="18">
    <location>
        <begin position="4"/>
        <end position="31"/>
    </location>
</feature>
<dbReference type="GO" id="GO:0045087">
    <property type="term" value="P:innate immune response"/>
    <property type="evidence" value="ECO:0007669"/>
    <property type="project" value="UniProtKB-KW"/>
</dbReference>
<dbReference type="Gene3D" id="3.30.70.330">
    <property type="match status" value="1"/>
</dbReference>
<keyword evidence="11" id="KW-0391">Immunity</keyword>
<dbReference type="GO" id="GO:0006412">
    <property type="term" value="P:translation"/>
    <property type="evidence" value="ECO:0007669"/>
    <property type="project" value="InterPro"/>
</dbReference>
<dbReference type="EMBL" id="SCEB01000763">
    <property type="protein sequence ID" value="RXM98222.1"/>
    <property type="molecule type" value="Genomic_DNA"/>
</dbReference>
<name>A0A662YP54_ACIRT</name>
<dbReference type="PANTHER" id="PTHR10497">
    <property type="entry name" value="60S RIBOSOMAL PROTEIN L27"/>
    <property type="match status" value="1"/>
</dbReference>
<dbReference type="Pfam" id="PF07334">
    <property type="entry name" value="IFP_35_N"/>
    <property type="match status" value="1"/>
</dbReference>
<proteinExistence type="inferred from homology"/>
<keyword evidence="9" id="KW-0964">Secreted</keyword>
<evidence type="ECO:0000256" key="1">
    <source>
        <dbReference type="ARBA" id="ARBA00002814"/>
    </source>
</evidence>
<dbReference type="InterPro" id="IPR008991">
    <property type="entry name" value="Translation_prot_SH3-like_sf"/>
</dbReference>
<comment type="caution">
    <text evidence="19">The sequence shown here is derived from an EMBL/GenBank/DDBJ whole genome shotgun (WGS) entry which is preliminary data.</text>
</comment>
<dbReference type="FunFam" id="3.30.70.330:FF:000300">
    <property type="entry name" value="Interferon-induced protein 35"/>
    <property type="match status" value="1"/>
</dbReference>
<dbReference type="Pfam" id="PF01777">
    <property type="entry name" value="Ribosomal_L27e"/>
    <property type="match status" value="1"/>
</dbReference>
<evidence type="ECO:0000256" key="12">
    <source>
        <dbReference type="ARBA" id="ARBA00022980"/>
    </source>
</evidence>
<evidence type="ECO:0000256" key="9">
    <source>
        <dbReference type="ARBA" id="ARBA00022525"/>
    </source>
</evidence>
<evidence type="ECO:0000313" key="19">
    <source>
        <dbReference type="EMBL" id="RXM98222.1"/>
    </source>
</evidence>
<dbReference type="Pfam" id="PF00467">
    <property type="entry name" value="KOW"/>
    <property type="match status" value="1"/>
</dbReference>
<dbReference type="GO" id="GO:0005829">
    <property type="term" value="C:cytosol"/>
    <property type="evidence" value="ECO:0007669"/>
    <property type="project" value="UniProtKB-SubCell"/>
</dbReference>
<dbReference type="SUPFAM" id="SSF50104">
    <property type="entry name" value="Translation proteins SH3-like domain"/>
    <property type="match status" value="1"/>
</dbReference>
<dbReference type="GO" id="GO:0005615">
    <property type="term" value="C:extracellular space"/>
    <property type="evidence" value="ECO:0007669"/>
    <property type="project" value="UniProtKB-ARBA"/>
</dbReference>
<dbReference type="InterPro" id="IPR001141">
    <property type="entry name" value="Ribosomal_eL27"/>
</dbReference>
<comment type="subcellular location">
    <subcellularLocation>
        <location evidence="4">Cytoplasm</location>
        <location evidence="4">Cytosol</location>
    </subcellularLocation>
    <subcellularLocation>
        <location evidence="2">Nucleus</location>
    </subcellularLocation>
    <subcellularLocation>
        <location evidence="3">Rough endoplasmic reticulum</location>
    </subcellularLocation>
    <subcellularLocation>
        <location evidence="5">Secreted</location>
    </subcellularLocation>
</comment>
<comment type="function">
    <text evidence="1">Component of the large ribosomal subunit.</text>
</comment>
<evidence type="ECO:0000256" key="7">
    <source>
        <dbReference type="ARBA" id="ARBA00010081"/>
    </source>
</evidence>
<evidence type="ECO:0000256" key="11">
    <source>
        <dbReference type="ARBA" id="ARBA00022859"/>
    </source>
</evidence>
<dbReference type="AlphaFoldDB" id="A0A662YP54"/>
<dbReference type="GO" id="GO:0005791">
    <property type="term" value="C:rough endoplasmic reticulum"/>
    <property type="evidence" value="ECO:0007669"/>
    <property type="project" value="UniProtKB-SubCell"/>
</dbReference>
<evidence type="ECO:0000256" key="5">
    <source>
        <dbReference type="ARBA" id="ARBA00004613"/>
    </source>
</evidence>
<dbReference type="SMART" id="SM00739">
    <property type="entry name" value="KOW"/>
    <property type="match status" value="1"/>
</dbReference>
<organism evidence="19 20">
    <name type="scientific">Acipenser ruthenus</name>
    <name type="common">Sterlet sturgeon</name>
    <dbReference type="NCBI Taxonomy" id="7906"/>
    <lineage>
        <taxon>Eukaryota</taxon>
        <taxon>Metazoa</taxon>
        <taxon>Chordata</taxon>
        <taxon>Craniata</taxon>
        <taxon>Vertebrata</taxon>
        <taxon>Euteleostomi</taxon>
        <taxon>Actinopterygii</taxon>
        <taxon>Chondrostei</taxon>
        <taxon>Acipenseriformes</taxon>
        <taxon>Acipenseridae</taxon>
        <taxon>Acipenser</taxon>
    </lineage>
</organism>
<keyword evidence="10" id="KW-0399">Innate immunity</keyword>
<dbReference type="InterPro" id="IPR005824">
    <property type="entry name" value="KOW"/>
</dbReference>
<dbReference type="InterPro" id="IPR041991">
    <property type="entry name" value="Ribosomal_eL27_KOW"/>
</dbReference>
<dbReference type="CDD" id="cd06090">
    <property type="entry name" value="KOW_RPL27"/>
    <property type="match status" value="1"/>
</dbReference>
<dbReference type="InterPro" id="IPR012677">
    <property type="entry name" value="Nucleotide-bd_a/b_plait_sf"/>
</dbReference>
<evidence type="ECO:0000256" key="4">
    <source>
        <dbReference type="ARBA" id="ARBA00004514"/>
    </source>
</evidence>
<dbReference type="GO" id="GO:0045088">
    <property type="term" value="P:regulation of innate immune response"/>
    <property type="evidence" value="ECO:0007669"/>
    <property type="project" value="UniProtKB-ARBA"/>
</dbReference>
<reference evidence="19 20" key="1">
    <citation type="submission" date="2019-01" db="EMBL/GenBank/DDBJ databases">
        <title>Draft Genome and Complete Hox-Cluster Characterization of the Sterlet Sturgeon (Acipenser ruthenus).</title>
        <authorList>
            <person name="Wei Q."/>
        </authorList>
    </citation>
    <scope>NUCLEOTIDE SEQUENCE [LARGE SCALE GENOMIC DNA]</scope>
    <source>
        <strain evidence="19">WHYD16114868_AA</strain>
        <tissue evidence="19">Blood</tissue>
    </source>
</reference>
<dbReference type="GO" id="GO:1990904">
    <property type="term" value="C:ribonucleoprotein complex"/>
    <property type="evidence" value="ECO:0007669"/>
    <property type="project" value="UniProtKB-KW"/>
</dbReference>
<evidence type="ECO:0000256" key="13">
    <source>
        <dbReference type="ARBA" id="ARBA00023242"/>
    </source>
</evidence>
<evidence type="ECO:0000256" key="15">
    <source>
        <dbReference type="ARBA" id="ARBA00035224"/>
    </source>
</evidence>
<evidence type="ECO:0000256" key="6">
    <source>
        <dbReference type="ARBA" id="ARBA00009124"/>
    </source>
</evidence>
<evidence type="ECO:0000256" key="14">
    <source>
        <dbReference type="ARBA" id="ARBA00023274"/>
    </source>
</evidence>
<keyword evidence="8" id="KW-0963">Cytoplasm</keyword>
<dbReference type="Gene3D" id="2.30.30.770">
    <property type="match status" value="1"/>
</dbReference>
<dbReference type="GO" id="GO:0003735">
    <property type="term" value="F:structural constituent of ribosome"/>
    <property type="evidence" value="ECO:0007669"/>
    <property type="project" value="InterPro"/>
</dbReference>
<dbReference type="Pfam" id="PF07292">
    <property type="entry name" value="NID"/>
    <property type="match status" value="2"/>
</dbReference>
<keyword evidence="12 19" id="KW-0689">Ribosomal protein</keyword>
<dbReference type="GO" id="GO:0005840">
    <property type="term" value="C:ribosome"/>
    <property type="evidence" value="ECO:0007669"/>
    <property type="project" value="UniProtKB-KW"/>
</dbReference>
<protein>
    <recommendedName>
        <fullName evidence="15">Large ribosomal subunit protein eL27</fullName>
    </recommendedName>
    <alternativeName>
        <fullName evidence="16">60S ribosomal protein L27</fullName>
    </alternativeName>
</protein>
<evidence type="ECO:0000259" key="18">
    <source>
        <dbReference type="SMART" id="SM00739"/>
    </source>
</evidence>
<sequence length="505" mass="57358">MGKFMKPGKVVMVLAGRYAGRKAVIVKNIDDGTSDRQYSHALVAGIDRYPRKVTTTMGKKKVAKRSKIKAFVKVYNYNHLLPTRYSVDIPMDKTVVNKDVFRDPALKRKARREAKVKFEERLKLKTIKEASTVMSDQGFSLLTSIGPDTSPRKHLEMIQQEIKKYKATCEQLENDQTELKVARDNLLEITKEFKMRSATVQQRRQEEEQLKASQVNLHKERLVSVQAEHAELCRESEALQNELDRMEEENQELRLQTQVSTAVPEKKMVFTGVTAVEGCSSSFDVKPRILYPIEGGTALITFEEEDVAQKVLEIKFHKIKLGECYITVEARPVQLLVPSDIEVETHVCDKRILISDLPKISMEDQLLDKLEIYFQKKRNGGGDVDMTEMLPDSGNVVVTFVEDTIAKGLTSKEYHDIKMFDKTYRVKVTPFLNGEIKHLKARTSVSKKTVQLVGIPDILDEENLQDNLEIHFQKPSSGGGEVDAFVYIPLGKKAVGIFEEDTSSE</sequence>
<dbReference type="GO" id="GO:0005634">
    <property type="term" value="C:nucleus"/>
    <property type="evidence" value="ECO:0007669"/>
    <property type="project" value="UniProtKB-SubCell"/>
</dbReference>
<evidence type="ECO:0000256" key="8">
    <source>
        <dbReference type="ARBA" id="ARBA00022490"/>
    </source>
</evidence>
<evidence type="ECO:0000256" key="16">
    <source>
        <dbReference type="ARBA" id="ARBA00035329"/>
    </source>
</evidence>
<keyword evidence="13" id="KW-0539">Nucleus</keyword>
<dbReference type="InterPro" id="IPR009938">
    <property type="entry name" value="Nmi/IFP35_N"/>
</dbReference>
<dbReference type="Proteomes" id="UP000289886">
    <property type="component" value="Unassembled WGS sequence"/>
</dbReference>
<evidence type="ECO:0000256" key="17">
    <source>
        <dbReference type="SAM" id="Coils"/>
    </source>
</evidence>
<keyword evidence="14" id="KW-0687">Ribonucleoprotein</keyword>
<evidence type="ECO:0000256" key="10">
    <source>
        <dbReference type="ARBA" id="ARBA00022588"/>
    </source>
</evidence>
<dbReference type="InterPro" id="IPR038655">
    <property type="entry name" value="Ribosomal_eL27_sf"/>
</dbReference>
<comment type="similarity">
    <text evidence="7">Belongs to the NMI family.</text>
</comment>
<dbReference type="InterPro" id="IPR009909">
    <property type="entry name" value="Nmi/IFP35_dom"/>
</dbReference>
<evidence type="ECO:0000256" key="2">
    <source>
        <dbReference type="ARBA" id="ARBA00004123"/>
    </source>
</evidence>
<feature type="coiled-coil region" evidence="17">
    <location>
        <begin position="222"/>
        <end position="259"/>
    </location>
</feature>
<dbReference type="FunFam" id="2.30.30.770:FF:000001">
    <property type="entry name" value="60S ribosomal protein L27"/>
    <property type="match status" value="1"/>
</dbReference>
<keyword evidence="20" id="KW-1185">Reference proteome</keyword>
<comment type="similarity">
    <text evidence="6">Belongs to the eukaryotic ribosomal protein eL27 family.</text>
</comment>
<gene>
    <name evidence="19" type="ORF">EOD39_13402</name>
</gene>
<accession>A0A662YP54</accession>
<evidence type="ECO:0000313" key="20">
    <source>
        <dbReference type="Proteomes" id="UP000289886"/>
    </source>
</evidence>
<evidence type="ECO:0000256" key="3">
    <source>
        <dbReference type="ARBA" id="ARBA00004427"/>
    </source>
</evidence>
<keyword evidence="17" id="KW-0175">Coiled coil</keyword>
<feature type="coiled-coil region" evidence="17">
    <location>
        <begin position="155"/>
        <end position="192"/>
    </location>
</feature>